<sequence>MVEFTGKINGIVFENDKDLFKILDVEIIGNLDDYERDEIKVTGNFGDVQVGGSYRFDGYLVMHEKFGLQFRANTYKQVLPHEEGSLTRYLSSNKFPGIGKKAAEKIIGELGLKALDVLKDNPAKIDDLDLTQKQKDSLLSGLNTMDSFSEVLLKLAQFGINRKTATRLYQLYHGEAVEKLKKDPYASVAEVIGYGFKTADQIGREIGLAPDDPKRIKGAIFQVLLDALSGIGDTYVSLATLLTEASKLLNINQFDPIATEVNALQADGKVVVDGEDAALSNIYQTEVEIARLMKNLVEKRNFQKDEKYDDEDIDDAITNAEKQLRIEYDETQKMAIKNAVNNPISILTGGPGTGKTTIVNGILLVLRELADIPASALYSEDPPFLLAAPTGRAAKRMSEITGIAAKTIHRLLGLGISDNNTEDLNELNGEILIIDEMSMVDMFLFKQLLSSINQTRHIVFVGDKNQLPSVGAGNVFSDLIKSSAFPTTILKQIHRQGDDSSIITLAHDVNEGTNQEVLFKKTKNYSFIPCKPQLVGDAVGQIVELALKRGFEKDDIQVLGAMYHGNGGVNNLNDIIQEIMNPPKAKSKSIQIHDEAFRIGDRILQLQNNPEKDIYNGQIGKIIGIDEKNSKACLIANFDGREVEFDRKDLNDLTRAYAITIHKSQGSEFPLVVLNLTMQNYVMLKRNLLYTAITRAEKNLVLIGDPRAYIAALNTPGNDRKTGLTRKLQEMLGIDEKDTSDTKSVSATDNKKDKESKVESNKGSENYILTKEKIYSGEIDPMIGMEGITLFQN</sequence>
<reference evidence="9 10" key="1">
    <citation type="journal article" date="2015" name="Genome Announc.">
        <title>Expanding the biotechnology potential of lactobacilli through comparative genomics of 213 strains and associated genera.</title>
        <authorList>
            <person name="Sun Z."/>
            <person name="Harris H.M."/>
            <person name="McCann A."/>
            <person name="Guo C."/>
            <person name="Argimon S."/>
            <person name="Zhang W."/>
            <person name="Yang X."/>
            <person name="Jeffery I.B."/>
            <person name="Cooney J.C."/>
            <person name="Kagawa T.F."/>
            <person name="Liu W."/>
            <person name="Song Y."/>
            <person name="Salvetti E."/>
            <person name="Wrobel A."/>
            <person name="Rasinkangas P."/>
            <person name="Parkhill J."/>
            <person name="Rea M.C."/>
            <person name="O'Sullivan O."/>
            <person name="Ritari J."/>
            <person name="Douillard F.P."/>
            <person name="Paul Ross R."/>
            <person name="Yang R."/>
            <person name="Briner A.E."/>
            <person name="Felis G.E."/>
            <person name="de Vos W.M."/>
            <person name="Barrangou R."/>
            <person name="Klaenhammer T.R."/>
            <person name="Caufield P.W."/>
            <person name="Cui Y."/>
            <person name="Zhang H."/>
            <person name="O'Toole P.W."/>
        </authorList>
    </citation>
    <scope>NUCLEOTIDE SEQUENCE [LARGE SCALE GENOMIC DNA]</scope>
    <source>
        <strain evidence="9 10">DSM 5661</strain>
    </source>
</reference>
<protein>
    <recommendedName>
        <fullName evidence="3">ATP-dependent RecD2 DNA helicase</fullName>
        <ecNumber evidence="3">5.6.2.3</ecNumber>
    </recommendedName>
    <alternativeName>
        <fullName evidence="3">DNA 5'-3' helicase subunit RecD2</fullName>
    </alternativeName>
</protein>
<dbReference type="InterPro" id="IPR027417">
    <property type="entry name" value="P-loop_NTPase"/>
</dbReference>
<keyword evidence="3" id="KW-0378">Hydrolase</keyword>
<dbReference type="GO" id="GO:0003677">
    <property type="term" value="F:DNA binding"/>
    <property type="evidence" value="ECO:0007669"/>
    <property type="project" value="UniProtKB-UniRule"/>
</dbReference>
<dbReference type="InterPro" id="IPR055446">
    <property type="entry name" value="RecD2_N_OB"/>
</dbReference>
<feature type="domain" description="ATP-dependent RecD2 DNA helicase SH3" evidence="7">
    <location>
        <begin position="572"/>
        <end position="631"/>
    </location>
</feature>
<dbReference type="Gene3D" id="3.40.50.300">
    <property type="entry name" value="P-loop containing nucleotide triphosphate hydrolases"/>
    <property type="match status" value="2"/>
</dbReference>
<feature type="domain" description="ATP-dependent RecD2 DNA helicase OB-fold" evidence="8">
    <location>
        <begin position="1"/>
        <end position="80"/>
    </location>
</feature>
<dbReference type="EC" id="5.6.2.3" evidence="3"/>
<dbReference type="RefSeq" id="WP_025079974.1">
    <property type="nucleotide sequence ID" value="NZ_AZGI01000090.1"/>
</dbReference>
<evidence type="ECO:0000313" key="9">
    <source>
        <dbReference type="EMBL" id="KRM37203.1"/>
    </source>
</evidence>
<dbReference type="GO" id="GO:0006310">
    <property type="term" value="P:DNA recombination"/>
    <property type="evidence" value="ECO:0007669"/>
    <property type="project" value="InterPro"/>
</dbReference>
<feature type="binding site" evidence="3">
    <location>
        <begin position="352"/>
        <end position="356"/>
    </location>
    <ligand>
        <name>ATP</name>
        <dbReference type="ChEBI" id="CHEBI:30616"/>
    </ligand>
</feature>
<dbReference type="PANTHER" id="PTHR43788">
    <property type="entry name" value="DNA2/NAM7 HELICASE FAMILY MEMBER"/>
    <property type="match status" value="1"/>
</dbReference>
<dbReference type="InterPro" id="IPR006345">
    <property type="entry name" value="RecD2"/>
</dbReference>
<gene>
    <name evidence="3" type="primary">recD2</name>
    <name evidence="9" type="ORF">FC39_GL000311</name>
</gene>
<evidence type="ECO:0000256" key="1">
    <source>
        <dbReference type="ARBA" id="ARBA00022741"/>
    </source>
</evidence>
<evidence type="ECO:0000259" key="5">
    <source>
        <dbReference type="Pfam" id="PF13538"/>
    </source>
</evidence>
<dbReference type="Pfam" id="PF18335">
    <property type="entry name" value="SH3_13"/>
    <property type="match status" value="1"/>
</dbReference>
<dbReference type="Proteomes" id="UP000051223">
    <property type="component" value="Unassembled WGS sequence"/>
</dbReference>
<dbReference type="SUPFAM" id="SSF52540">
    <property type="entry name" value="P-loop containing nucleoside triphosphate hydrolases"/>
    <property type="match status" value="2"/>
</dbReference>
<dbReference type="eggNOG" id="COG0507">
    <property type="taxonomic scope" value="Bacteria"/>
</dbReference>
<organism evidence="9 10">
    <name type="scientific">Lactobacillus hamsteri DSM 5661 = JCM 6256</name>
    <dbReference type="NCBI Taxonomy" id="1423754"/>
    <lineage>
        <taxon>Bacteria</taxon>
        <taxon>Bacillati</taxon>
        <taxon>Bacillota</taxon>
        <taxon>Bacilli</taxon>
        <taxon>Lactobacillales</taxon>
        <taxon>Lactobacillaceae</taxon>
        <taxon>Lactobacillus</taxon>
    </lineage>
</organism>
<evidence type="ECO:0000256" key="3">
    <source>
        <dbReference type="HAMAP-Rule" id="MF_01488"/>
    </source>
</evidence>
<dbReference type="CDD" id="cd18809">
    <property type="entry name" value="SF1_C_RecD"/>
    <property type="match status" value="1"/>
</dbReference>
<evidence type="ECO:0000259" key="7">
    <source>
        <dbReference type="Pfam" id="PF18335"/>
    </source>
</evidence>
<evidence type="ECO:0000259" key="6">
    <source>
        <dbReference type="Pfam" id="PF14490"/>
    </source>
</evidence>
<comment type="catalytic activity">
    <reaction evidence="3">
        <text>ATP + H2O = ADP + phosphate + H(+)</text>
        <dbReference type="Rhea" id="RHEA:13065"/>
        <dbReference type="ChEBI" id="CHEBI:15377"/>
        <dbReference type="ChEBI" id="CHEBI:15378"/>
        <dbReference type="ChEBI" id="CHEBI:30616"/>
        <dbReference type="ChEBI" id="CHEBI:43474"/>
        <dbReference type="ChEBI" id="CHEBI:456216"/>
        <dbReference type="EC" id="5.6.2.3"/>
    </reaction>
</comment>
<dbReference type="GO" id="GO:0043139">
    <property type="term" value="F:5'-3' DNA helicase activity"/>
    <property type="evidence" value="ECO:0007669"/>
    <property type="project" value="UniProtKB-UniRule"/>
</dbReference>
<evidence type="ECO:0000256" key="4">
    <source>
        <dbReference type="SAM" id="MobiDB-lite"/>
    </source>
</evidence>
<dbReference type="GO" id="GO:0016887">
    <property type="term" value="F:ATP hydrolysis activity"/>
    <property type="evidence" value="ECO:0007669"/>
    <property type="project" value="RHEA"/>
</dbReference>
<dbReference type="InterPro" id="IPR041451">
    <property type="entry name" value="RecD2_SH13"/>
</dbReference>
<dbReference type="InterPro" id="IPR027785">
    <property type="entry name" value="UvrD-like_helicase_C"/>
</dbReference>
<feature type="region of interest" description="Disordered" evidence="4">
    <location>
        <begin position="735"/>
        <end position="763"/>
    </location>
</feature>
<evidence type="ECO:0000313" key="10">
    <source>
        <dbReference type="Proteomes" id="UP000051223"/>
    </source>
</evidence>
<keyword evidence="3" id="KW-0413">Isomerase</keyword>
<dbReference type="STRING" id="1423754.FC39_GL000311"/>
<keyword evidence="3" id="KW-0347">Helicase</keyword>
<feature type="compositionally biased region" description="Basic and acidic residues" evidence="4">
    <location>
        <begin position="749"/>
        <end position="762"/>
    </location>
</feature>
<dbReference type="GO" id="GO:0017116">
    <property type="term" value="F:single-stranded DNA helicase activity"/>
    <property type="evidence" value="ECO:0007669"/>
    <property type="project" value="TreeGrafter"/>
</dbReference>
<dbReference type="CDD" id="cd17933">
    <property type="entry name" value="DEXSc_RecD-like"/>
    <property type="match status" value="1"/>
</dbReference>
<dbReference type="Pfam" id="PF14490">
    <property type="entry name" value="HHH_RecD2"/>
    <property type="match status" value="1"/>
</dbReference>
<dbReference type="Gene3D" id="1.10.10.2220">
    <property type="match status" value="1"/>
</dbReference>
<keyword evidence="1 3" id="KW-0547">Nucleotide-binding</keyword>
<accession>A0A0R1YE04</accession>
<dbReference type="InterPro" id="IPR029493">
    <property type="entry name" value="RecD2-like_HHH"/>
</dbReference>
<comment type="function">
    <text evidence="3">DNA-dependent ATPase and ATP-dependent 5'-3' DNA helicase. Has no activity on blunt DNA or DNA with 3'-overhangs, requires at least 10 bases of 5'-ssDNA for helicase activity.</text>
</comment>
<dbReference type="AlphaFoldDB" id="A0A0R1YE04"/>
<keyword evidence="2 3" id="KW-0067">ATP-binding</keyword>
<keyword evidence="10" id="KW-1185">Reference proteome</keyword>
<evidence type="ECO:0000256" key="2">
    <source>
        <dbReference type="ARBA" id="ARBA00022840"/>
    </source>
</evidence>
<dbReference type="EMBL" id="AZGI01000090">
    <property type="protein sequence ID" value="KRM37203.1"/>
    <property type="molecule type" value="Genomic_DNA"/>
</dbReference>
<name>A0A0R1YE04_9LACO</name>
<dbReference type="PANTHER" id="PTHR43788:SF6">
    <property type="entry name" value="DNA HELICASE B"/>
    <property type="match status" value="1"/>
</dbReference>
<dbReference type="HAMAP" id="MF_01488">
    <property type="entry name" value="RecD2"/>
    <property type="match status" value="1"/>
</dbReference>
<comment type="similarity">
    <text evidence="3">Belongs to the RecD family. RecD2 subfamily.</text>
</comment>
<proteinExistence type="inferred from homology"/>
<dbReference type="NCBIfam" id="TIGR01448">
    <property type="entry name" value="recD_rel"/>
    <property type="match status" value="1"/>
</dbReference>
<feature type="domain" description="ATP-dependent RecD2 DNA helicase-like helix-hairpin-helix" evidence="6">
    <location>
        <begin position="146"/>
        <end position="235"/>
    </location>
</feature>
<dbReference type="Pfam" id="PF13538">
    <property type="entry name" value="UvrD_C_2"/>
    <property type="match status" value="1"/>
</dbReference>
<dbReference type="Pfam" id="PF23139">
    <property type="entry name" value="OB_YrrC"/>
    <property type="match status" value="1"/>
</dbReference>
<evidence type="ECO:0000259" key="8">
    <source>
        <dbReference type="Pfam" id="PF23139"/>
    </source>
</evidence>
<feature type="domain" description="UvrD-like helicase C-terminal" evidence="5">
    <location>
        <begin position="656"/>
        <end position="703"/>
    </location>
</feature>
<dbReference type="GO" id="GO:0005524">
    <property type="term" value="F:ATP binding"/>
    <property type="evidence" value="ECO:0007669"/>
    <property type="project" value="UniProtKB-UniRule"/>
</dbReference>
<dbReference type="GO" id="GO:0009338">
    <property type="term" value="C:exodeoxyribonuclease V complex"/>
    <property type="evidence" value="ECO:0007669"/>
    <property type="project" value="TreeGrafter"/>
</dbReference>
<dbReference type="PATRIC" id="fig|1423754.3.peg.325"/>
<dbReference type="Pfam" id="PF13245">
    <property type="entry name" value="AAA_19"/>
    <property type="match status" value="1"/>
</dbReference>
<comment type="caution">
    <text evidence="9">The sequence shown here is derived from an EMBL/GenBank/DDBJ whole genome shotgun (WGS) entry which is preliminary data.</text>
</comment>
<dbReference type="InterPro" id="IPR050534">
    <property type="entry name" value="Coronavir_polyprotein_1ab"/>
</dbReference>
<dbReference type="OrthoDB" id="9803432at2"/>
<keyword evidence="3" id="KW-0238">DNA-binding</keyword>
<dbReference type="Gene3D" id="2.30.30.940">
    <property type="match status" value="1"/>
</dbReference>